<name>A0A4P9UN27_METBY</name>
<dbReference type="KEGG" id="mbur:EQU24_10450"/>
<dbReference type="STRING" id="675511.GCA_000341735_00949"/>
<organism evidence="2 3">
    <name type="scientific">Methylotuvimicrobium buryatense</name>
    <name type="common">Methylomicrobium buryatense</name>
    <dbReference type="NCBI Taxonomy" id="95641"/>
    <lineage>
        <taxon>Bacteria</taxon>
        <taxon>Pseudomonadati</taxon>
        <taxon>Pseudomonadota</taxon>
        <taxon>Gammaproteobacteria</taxon>
        <taxon>Methylococcales</taxon>
        <taxon>Methylococcaceae</taxon>
        <taxon>Methylotuvimicrobium</taxon>
    </lineage>
</organism>
<dbReference type="Proteomes" id="UP000305881">
    <property type="component" value="Chromosome"/>
</dbReference>
<proteinExistence type="predicted"/>
<evidence type="ECO:0000313" key="2">
    <source>
        <dbReference type="EMBL" id="QCW82607.1"/>
    </source>
</evidence>
<sequence>MKRCHNCSAPLLANTNLCRYCGTRNDVDLHGKHHFVTIDHESERKCPHCAESLHTVGLDLNDGLGEFMIERCEHCFGLFFDPGEIERLLKSSVSNVFSINQQLLHNISVERYQAHSKKVKYIKCPVCDAFMRRINYGHRSGVVIDRCNAHGIWLDNGEITHLMEWKKAGGLLLHEQKFRNKTKVKQFVIPPKPHRVTYENSTSEPVFLDALSSLIAKLFS</sequence>
<keyword evidence="3" id="KW-1185">Reference proteome</keyword>
<dbReference type="EMBL" id="CP035467">
    <property type="protein sequence ID" value="QCW82607.1"/>
    <property type="molecule type" value="Genomic_DNA"/>
</dbReference>
<feature type="domain" description="Transcription factor zinc-finger" evidence="1">
    <location>
        <begin position="123"/>
        <end position="164"/>
    </location>
</feature>
<feature type="domain" description="Transcription factor zinc-finger" evidence="1">
    <location>
        <begin position="45"/>
        <end position="90"/>
    </location>
</feature>
<dbReference type="InterPro" id="IPR027392">
    <property type="entry name" value="TF_Znf"/>
</dbReference>
<reference evidence="3" key="1">
    <citation type="journal article" date="2019" name="J. Bacteriol.">
        <title>A Mutagenic Screen Identifies a TonB-Dependent Receptor Required for the Lanthanide Metal Switch in the Type I Methanotroph 'Methylotuvimicrobium buryatense' 5GB1C.</title>
        <authorList>
            <person name="Groom J.D."/>
            <person name="Ford S.M."/>
            <person name="Pesesky M.W."/>
            <person name="Lidstrom M.E."/>
        </authorList>
    </citation>
    <scope>NUCLEOTIDE SEQUENCE [LARGE SCALE GENOMIC DNA]</scope>
    <source>
        <strain evidence="3">5GB1C</strain>
    </source>
</reference>
<protein>
    <recommendedName>
        <fullName evidence="1">Transcription factor zinc-finger domain-containing protein</fullName>
    </recommendedName>
</protein>
<dbReference type="RefSeq" id="WP_017839559.1">
    <property type="nucleotide sequence ID" value="NZ_CP035467.1"/>
</dbReference>
<accession>A0A4P9UN27</accession>
<gene>
    <name evidence="2" type="ORF">EQU24_10450</name>
</gene>
<evidence type="ECO:0000259" key="1">
    <source>
        <dbReference type="Pfam" id="PF13453"/>
    </source>
</evidence>
<evidence type="ECO:0000313" key="3">
    <source>
        <dbReference type="Proteomes" id="UP000305881"/>
    </source>
</evidence>
<dbReference type="AlphaFoldDB" id="A0A4P9UN27"/>
<dbReference type="Pfam" id="PF13453">
    <property type="entry name" value="Zn_ribbon_TFIIB"/>
    <property type="match status" value="2"/>
</dbReference>
<dbReference type="OrthoDB" id="9814037at2"/>